<comment type="caution">
    <text evidence="2">The sequence shown here is derived from an EMBL/GenBank/DDBJ whole genome shotgun (WGS) entry which is preliminary data.</text>
</comment>
<reference evidence="2" key="1">
    <citation type="submission" date="2019-08" db="EMBL/GenBank/DDBJ databases">
        <authorList>
            <person name="Kucharzyk K."/>
            <person name="Murdoch R.W."/>
            <person name="Higgins S."/>
            <person name="Loffler F."/>
        </authorList>
    </citation>
    <scope>NUCLEOTIDE SEQUENCE</scope>
</reference>
<organism evidence="2">
    <name type="scientific">bioreactor metagenome</name>
    <dbReference type="NCBI Taxonomy" id="1076179"/>
    <lineage>
        <taxon>unclassified sequences</taxon>
        <taxon>metagenomes</taxon>
        <taxon>ecological metagenomes</taxon>
    </lineage>
</organism>
<name>A0A645EQS5_9ZZZZ</name>
<keyword evidence="1" id="KW-1133">Transmembrane helix</keyword>
<dbReference type="AlphaFoldDB" id="A0A645EQS5"/>
<evidence type="ECO:0000313" key="2">
    <source>
        <dbReference type="EMBL" id="MPN03499.1"/>
    </source>
</evidence>
<feature type="transmembrane region" description="Helical" evidence="1">
    <location>
        <begin position="91"/>
        <end position="110"/>
    </location>
</feature>
<feature type="transmembrane region" description="Helical" evidence="1">
    <location>
        <begin position="32"/>
        <end position="55"/>
    </location>
</feature>
<dbReference type="EMBL" id="VSSQ01049419">
    <property type="protein sequence ID" value="MPN03499.1"/>
    <property type="molecule type" value="Genomic_DNA"/>
</dbReference>
<keyword evidence="1" id="KW-0812">Transmembrane</keyword>
<keyword evidence="1" id="KW-0472">Membrane</keyword>
<sequence length="190" mass="21699">MGVPAPAGTGGLGGTPPPTQFEWGDFGKFFDIFFIFIYFIVILILILLKFLQVVFSNLPNIPPNPELFNNYPTILEGVNFIKNLKVGGLSITVQQAFEYVFLIFFFIFILKQIRKLYGAYVYEENERSKLESGISGANYERRYSKTNYSSIIDKGHNSNYTGYSKGNIFDDAINNPDDYENINITDYTRE</sequence>
<accession>A0A645EQS5</accession>
<protein>
    <submittedName>
        <fullName evidence="2">Uncharacterized protein</fullName>
    </submittedName>
</protein>
<proteinExistence type="predicted"/>
<gene>
    <name evidence="2" type="ORF">SDC9_150729</name>
</gene>
<evidence type="ECO:0000256" key="1">
    <source>
        <dbReference type="SAM" id="Phobius"/>
    </source>
</evidence>